<dbReference type="AlphaFoldDB" id="A0A6J7N9V6"/>
<accession>A0A6J7N9V6</accession>
<organism evidence="2">
    <name type="scientific">freshwater metagenome</name>
    <dbReference type="NCBI Taxonomy" id="449393"/>
    <lineage>
        <taxon>unclassified sequences</taxon>
        <taxon>metagenomes</taxon>
        <taxon>ecological metagenomes</taxon>
    </lineage>
</organism>
<feature type="region of interest" description="Disordered" evidence="1">
    <location>
        <begin position="412"/>
        <end position="435"/>
    </location>
</feature>
<name>A0A6J7N9V6_9ZZZZ</name>
<proteinExistence type="predicted"/>
<evidence type="ECO:0000313" key="2">
    <source>
        <dbReference type="EMBL" id="CAB4987692.1"/>
    </source>
</evidence>
<reference evidence="2" key="1">
    <citation type="submission" date="2020-05" db="EMBL/GenBank/DDBJ databases">
        <authorList>
            <person name="Chiriac C."/>
            <person name="Salcher M."/>
            <person name="Ghai R."/>
            <person name="Kavagutti S V."/>
        </authorList>
    </citation>
    <scope>NUCLEOTIDE SEQUENCE</scope>
</reference>
<sequence>MHPTAHWTLGDHGGRCLAQGVERKATASGVCVEQDVVGDLVEREVIGEQPMAEVLAESRGDPPKRLAIGPRGDDCDGVLTGDHGVVLVDVVGHVGPFELAGARQHVRGELRRVAVHDIGHGQDVEACERCSDSGCVGQRTRGVAADDDERAKVAGLDLIDHGCTRVLAVETWQVGPTRRTGPTYEVGATRSEVAAIEASEKAGMEPQAARLLVAARDDLQGPHQPFGGVRDGGHRGAGAGHRAQAPVPADCRDEVRELVGFEPRLFRRPCEIEGLHRHTQRVDIGLGRVSFEVRKIGTAVGKQRTNCEREDRMVGTWTRRKVPSGKPCAFGAPRVDHPQLARACGERTQPIYRIGERGRVTVAHHGVRADEDREARGFLVNAGHEPSVARKLVTDQRPARRVDGDRGVARLRAEGLEQPERHTPPGGVERGSRSHVHADRVGAVVVRCGLEPPGQITERGVPVGGALCGPTADARLVESLGVMMPCAERSSFGAGVAPRQRVIGIATNLDDLVSVDGDDDAA</sequence>
<protein>
    <submittedName>
        <fullName evidence="2">Unannotated protein</fullName>
    </submittedName>
</protein>
<evidence type="ECO:0000256" key="1">
    <source>
        <dbReference type="SAM" id="MobiDB-lite"/>
    </source>
</evidence>
<gene>
    <name evidence="2" type="ORF">UFOPK3967_00787</name>
</gene>
<feature type="compositionally biased region" description="Basic and acidic residues" evidence="1">
    <location>
        <begin position="412"/>
        <end position="423"/>
    </location>
</feature>
<dbReference type="EMBL" id="CAFBOS010000035">
    <property type="protein sequence ID" value="CAB4987692.1"/>
    <property type="molecule type" value="Genomic_DNA"/>
</dbReference>